<dbReference type="Gene3D" id="3.40.640.10">
    <property type="entry name" value="Type I PLP-dependent aspartate aminotransferase-like (Major domain)"/>
    <property type="match status" value="1"/>
</dbReference>
<organism evidence="4 5">
    <name type="scientific">Leucobacter rhizosphaerae</name>
    <dbReference type="NCBI Taxonomy" id="2932245"/>
    <lineage>
        <taxon>Bacteria</taxon>
        <taxon>Bacillati</taxon>
        <taxon>Actinomycetota</taxon>
        <taxon>Actinomycetes</taxon>
        <taxon>Micrococcales</taxon>
        <taxon>Microbacteriaceae</taxon>
        <taxon>Leucobacter</taxon>
    </lineage>
</organism>
<protein>
    <submittedName>
        <fullName evidence="4">Aminotransferase class I/II-fold pyridoxal phosphate-dependent enzyme</fullName>
    </submittedName>
</protein>
<dbReference type="RefSeq" id="WP_244685407.1">
    <property type="nucleotide sequence ID" value="NZ_CP095043.1"/>
</dbReference>
<reference evidence="4 5" key="1">
    <citation type="submission" date="2022-04" db="EMBL/GenBank/DDBJ databases">
        <title>Leucobacter sp. isolated from rhizosphere of onion.</title>
        <authorList>
            <person name="Won M."/>
            <person name="Lee C.-M."/>
            <person name="Woen H.-Y."/>
            <person name="Kwon S.-W."/>
        </authorList>
    </citation>
    <scope>NUCLEOTIDE SEQUENCE [LARGE SCALE GENOMIC DNA]</scope>
    <source>
        <strain evidence="4 5">H25R-14</strain>
    </source>
</reference>
<keyword evidence="4" id="KW-0808">Transferase</keyword>
<dbReference type="SUPFAM" id="SSF53383">
    <property type="entry name" value="PLP-dependent transferases"/>
    <property type="match status" value="1"/>
</dbReference>
<dbReference type="EMBL" id="CP095043">
    <property type="protein sequence ID" value="UOQ60067.1"/>
    <property type="molecule type" value="Genomic_DNA"/>
</dbReference>
<dbReference type="PANTHER" id="PTHR30244:SF9">
    <property type="entry name" value="PROTEIN RV3402C"/>
    <property type="match status" value="1"/>
</dbReference>
<dbReference type="InterPro" id="IPR000653">
    <property type="entry name" value="DegT/StrS_aminotransferase"/>
</dbReference>
<evidence type="ECO:0000313" key="4">
    <source>
        <dbReference type="EMBL" id="UOQ60067.1"/>
    </source>
</evidence>
<name>A0ABY4FUW2_9MICO</name>
<keyword evidence="5" id="KW-1185">Reference proteome</keyword>
<sequence>MITLGQPLAPDRETFDALVASISASGRWTNGGPVVAEFERALAADLSSAWALATASGTTGLTVALLACRLPAGGEVITSPLTFPATVQAIEAAGLEPVFAGVDPVTLNLDPDAVLQAIGPRTAAILPVHLFGVAADPALDRIAVEHGLPVVYDAAHAFGLPGVAERGTAAVYSLHATKLLHSGEGGVVTTPDAEVARRVREARNFGLAGDVVVARGTNAKLPEVSAALGLAVRVGVPREIDLRRHLRETYARLIQRSDRVEPHAPGHARALVTEVIRCDARDQSRILAELASAGVIGRRFPALTAAGQAYAEVPLVGADRAHLDALAAERIALPLHGRVTDGAVEAIARVVQGR</sequence>
<dbReference type="PIRSF" id="PIRSF000390">
    <property type="entry name" value="PLP_StrS"/>
    <property type="match status" value="1"/>
</dbReference>
<accession>A0ABY4FUW2</accession>
<evidence type="ECO:0000256" key="2">
    <source>
        <dbReference type="ARBA" id="ARBA00037999"/>
    </source>
</evidence>
<gene>
    <name evidence="4" type="ORF">MUN76_13640</name>
</gene>
<evidence type="ECO:0000313" key="5">
    <source>
        <dbReference type="Proteomes" id="UP000831775"/>
    </source>
</evidence>
<keyword evidence="1 3" id="KW-0663">Pyridoxal phosphate</keyword>
<dbReference type="InterPro" id="IPR015421">
    <property type="entry name" value="PyrdxlP-dep_Trfase_major"/>
</dbReference>
<dbReference type="Pfam" id="PF01041">
    <property type="entry name" value="DegT_DnrJ_EryC1"/>
    <property type="match status" value="1"/>
</dbReference>
<evidence type="ECO:0000256" key="3">
    <source>
        <dbReference type="RuleBase" id="RU004508"/>
    </source>
</evidence>
<dbReference type="GO" id="GO:0008483">
    <property type="term" value="F:transaminase activity"/>
    <property type="evidence" value="ECO:0007669"/>
    <property type="project" value="UniProtKB-KW"/>
</dbReference>
<dbReference type="Proteomes" id="UP000831775">
    <property type="component" value="Chromosome"/>
</dbReference>
<evidence type="ECO:0000256" key="1">
    <source>
        <dbReference type="ARBA" id="ARBA00022898"/>
    </source>
</evidence>
<dbReference type="InterPro" id="IPR015424">
    <property type="entry name" value="PyrdxlP-dep_Trfase"/>
</dbReference>
<proteinExistence type="inferred from homology"/>
<dbReference type="PANTHER" id="PTHR30244">
    <property type="entry name" value="TRANSAMINASE"/>
    <property type="match status" value="1"/>
</dbReference>
<keyword evidence="4" id="KW-0032">Aminotransferase</keyword>
<comment type="similarity">
    <text evidence="2 3">Belongs to the DegT/DnrJ/EryC1 family.</text>
</comment>